<accession>A0AAX3Y8C2</accession>
<dbReference type="Proteomes" id="UP001066327">
    <property type="component" value="Unassembled WGS sequence"/>
</dbReference>
<reference evidence="2" key="1">
    <citation type="submission" date="2022-12" db="EMBL/GenBank/DDBJ databases">
        <authorList>
            <person name="Krivoruchko A.V."/>
            <person name="Elkin A."/>
        </authorList>
    </citation>
    <scope>NUCLEOTIDE SEQUENCE</scope>
    <source>
        <strain evidence="2">IEGM 249</strain>
    </source>
</reference>
<dbReference type="EMBL" id="JAPWIS010000011">
    <property type="protein sequence ID" value="MCZ4586304.1"/>
    <property type="molecule type" value="Genomic_DNA"/>
</dbReference>
<name>A0AAX3Y8C2_RHOOP</name>
<feature type="compositionally biased region" description="Basic and acidic residues" evidence="1">
    <location>
        <begin position="15"/>
        <end position="28"/>
    </location>
</feature>
<sequence length="89" mass="9814">MGLPTGPRGGCAGSTDRRYRSPGVDPRELSEQLVEYSGILDEARTSARHPAVGPYLTDLRMRIGSQRSSHPQLNLPDMANHLFQRPSRA</sequence>
<evidence type="ECO:0000313" key="5">
    <source>
        <dbReference type="Proteomes" id="UP001231166"/>
    </source>
</evidence>
<feature type="region of interest" description="Disordered" evidence="1">
    <location>
        <begin position="65"/>
        <end position="89"/>
    </location>
</feature>
<reference evidence="3" key="2">
    <citation type="submission" date="2023-07" db="EMBL/GenBank/DDBJ databases">
        <title>Genomic analysis of Rhodococcus opacus VOC-14 with glycol ethers degradation activity.</title>
        <authorList>
            <person name="Narkevich D.A."/>
            <person name="Hlushen A.M."/>
            <person name="Akhremchuk A.E."/>
            <person name="Sikolenko M.A."/>
            <person name="Valentovich L.N."/>
        </authorList>
    </citation>
    <scope>NUCLEOTIDE SEQUENCE</scope>
    <source>
        <strain evidence="3">VOC-14</strain>
    </source>
</reference>
<evidence type="ECO:0000313" key="4">
    <source>
        <dbReference type="Proteomes" id="UP001066327"/>
    </source>
</evidence>
<dbReference type="EMBL" id="CP130953">
    <property type="protein sequence ID" value="WLF44759.1"/>
    <property type="molecule type" value="Genomic_DNA"/>
</dbReference>
<keyword evidence="4" id="KW-1185">Reference proteome</keyword>
<feature type="region of interest" description="Disordered" evidence="1">
    <location>
        <begin position="1"/>
        <end position="28"/>
    </location>
</feature>
<organism evidence="3 5">
    <name type="scientific">Rhodococcus opacus</name>
    <name type="common">Nocardia opaca</name>
    <dbReference type="NCBI Taxonomy" id="37919"/>
    <lineage>
        <taxon>Bacteria</taxon>
        <taxon>Bacillati</taxon>
        <taxon>Actinomycetota</taxon>
        <taxon>Actinomycetes</taxon>
        <taxon>Mycobacteriales</taxon>
        <taxon>Nocardiaceae</taxon>
        <taxon>Rhodococcus</taxon>
    </lineage>
</organism>
<evidence type="ECO:0000313" key="2">
    <source>
        <dbReference type="EMBL" id="MCZ4586304.1"/>
    </source>
</evidence>
<dbReference type="Proteomes" id="UP001231166">
    <property type="component" value="Chromosome"/>
</dbReference>
<gene>
    <name evidence="2" type="ORF">O4328_21895</name>
    <name evidence="3" type="ORF">Q5707_22835</name>
</gene>
<dbReference type="AlphaFoldDB" id="A0AAX3Y8C2"/>
<evidence type="ECO:0000256" key="1">
    <source>
        <dbReference type="SAM" id="MobiDB-lite"/>
    </source>
</evidence>
<protein>
    <submittedName>
        <fullName evidence="3">Uncharacterized protein</fullName>
    </submittedName>
</protein>
<evidence type="ECO:0000313" key="3">
    <source>
        <dbReference type="EMBL" id="WLF44759.1"/>
    </source>
</evidence>
<proteinExistence type="predicted"/>